<feature type="transmembrane region" description="Helical" evidence="1">
    <location>
        <begin position="72"/>
        <end position="94"/>
    </location>
</feature>
<reference evidence="2" key="1">
    <citation type="submission" date="2020-05" db="UniProtKB">
        <authorList>
            <consortium name="EnsemblMetazoa"/>
        </authorList>
    </citation>
    <scope>IDENTIFICATION</scope>
    <source>
        <strain evidence="2">Yale</strain>
    </source>
</reference>
<name>A0A1B0GG65_GLOMM</name>
<sequence length="284" mass="32863">MVEIKDLQIRPEVCQNPLIVIHLKSMLLYGFIVSTEQKHKRFSLRRGAVFTISFVISCALIVSRGFESLAAGATSCATAFLYLSTSITIVNAFFQRARVVRMCTFLHDDINKLMELADEREKKMFAATVKYLRYVTAILWTPSVFAGFIAYADCFYRTIFMPETVFNIPQVLRGEAEPILLFQLFPFGEVYDNFLVGYLGACYALFLGITIIPCWHTFITCLMKYIVIKFQIINKRLEAMDISKLSPKFSLQPDMVDNLNEKDLNYWRLKMCEFCVQEQTKIKW</sequence>
<organism evidence="2 3">
    <name type="scientific">Glossina morsitans morsitans</name>
    <name type="common">Savannah tsetse fly</name>
    <dbReference type="NCBI Taxonomy" id="37546"/>
    <lineage>
        <taxon>Eukaryota</taxon>
        <taxon>Metazoa</taxon>
        <taxon>Ecdysozoa</taxon>
        <taxon>Arthropoda</taxon>
        <taxon>Hexapoda</taxon>
        <taxon>Insecta</taxon>
        <taxon>Pterygota</taxon>
        <taxon>Neoptera</taxon>
        <taxon>Endopterygota</taxon>
        <taxon>Diptera</taxon>
        <taxon>Brachycera</taxon>
        <taxon>Muscomorpha</taxon>
        <taxon>Hippoboscoidea</taxon>
        <taxon>Glossinidae</taxon>
        <taxon>Glossina</taxon>
    </lineage>
</organism>
<dbReference type="STRING" id="37546.A0A1B0GG65"/>
<keyword evidence="1" id="KW-0812">Transmembrane</keyword>
<dbReference type="Proteomes" id="UP000092444">
    <property type="component" value="Unassembled WGS sequence"/>
</dbReference>
<dbReference type="EnsemblMetazoa" id="GMOY012356-RA">
    <property type="protein sequence ID" value="GMOY012356-PA"/>
    <property type="gene ID" value="GMOY012356"/>
</dbReference>
<evidence type="ECO:0000313" key="2">
    <source>
        <dbReference type="EnsemblMetazoa" id="GMOY012356-PA"/>
    </source>
</evidence>
<accession>A0A1B0GG65</accession>
<keyword evidence="1" id="KW-0472">Membrane</keyword>
<feature type="transmembrane region" description="Helical" evidence="1">
    <location>
        <begin position="47"/>
        <end position="66"/>
    </location>
</feature>
<evidence type="ECO:0000256" key="1">
    <source>
        <dbReference type="SAM" id="Phobius"/>
    </source>
</evidence>
<protein>
    <recommendedName>
        <fullName evidence="4">Odorant receptor</fullName>
    </recommendedName>
</protein>
<keyword evidence="3" id="KW-1185">Reference proteome</keyword>
<evidence type="ECO:0008006" key="4">
    <source>
        <dbReference type="Google" id="ProtNLM"/>
    </source>
</evidence>
<keyword evidence="1" id="KW-1133">Transmembrane helix</keyword>
<dbReference type="AlphaFoldDB" id="A0A1B0GG65"/>
<dbReference type="EMBL" id="CCAG010022994">
    <property type="status" value="NOT_ANNOTATED_CDS"/>
    <property type="molecule type" value="Genomic_DNA"/>
</dbReference>
<feature type="transmembrane region" description="Helical" evidence="1">
    <location>
        <begin position="131"/>
        <end position="152"/>
    </location>
</feature>
<proteinExistence type="predicted"/>
<feature type="transmembrane region" description="Helical" evidence="1">
    <location>
        <begin position="194"/>
        <end position="227"/>
    </location>
</feature>
<evidence type="ECO:0000313" key="3">
    <source>
        <dbReference type="Proteomes" id="UP000092444"/>
    </source>
</evidence>